<dbReference type="EMBL" id="KV419454">
    <property type="protein sequence ID" value="KZS87185.1"/>
    <property type="molecule type" value="Genomic_DNA"/>
</dbReference>
<dbReference type="Pfam" id="PF03069">
    <property type="entry name" value="FmdA_AmdA"/>
    <property type="match status" value="1"/>
</dbReference>
<name>A0A164MYT7_9AGAM</name>
<reference evidence="1 2" key="1">
    <citation type="journal article" date="2016" name="Mol. Biol. Evol.">
        <title>Comparative Genomics of Early-Diverging Mushroom-Forming Fungi Provides Insights into the Origins of Lignocellulose Decay Capabilities.</title>
        <authorList>
            <person name="Nagy L.G."/>
            <person name="Riley R."/>
            <person name="Tritt A."/>
            <person name="Adam C."/>
            <person name="Daum C."/>
            <person name="Floudas D."/>
            <person name="Sun H."/>
            <person name="Yadav J.S."/>
            <person name="Pangilinan J."/>
            <person name="Larsson K.H."/>
            <person name="Matsuura K."/>
            <person name="Barry K."/>
            <person name="Labutti K."/>
            <person name="Kuo R."/>
            <person name="Ohm R.A."/>
            <person name="Bhattacharya S.S."/>
            <person name="Shirouzu T."/>
            <person name="Yoshinaga Y."/>
            <person name="Martin F.M."/>
            <person name="Grigoriev I.V."/>
            <person name="Hibbett D.S."/>
        </authorList>
    </citation>
    <scope>NUCLEOTIDE SEQUENCE [LARGE SCALE GENOMIC DNA]</scope>
    <source>
        <strain evidence="1 2">HHB9708</strain>
    </source>
</reference>
<dbReference type="Gene3D" id="2.60.120.580">
    <property type="entry name" value="Acetamidase/Formamidase-like domains"/>
    <property type="match status" value="1"/>
</dbReference>
<dbReference type="STRING" id="1314777.A0A164MYT7"/>
<dbReference type="OrthoDB" id="9975579at2759"/>
<keyword evidence="2" id="KW-1185">Reference proteome</keyword>
<organism evidence="1 2">
    <name type="scientific">Sistotremastrum niveocremeum HHB9708</name>
    <dbReference type="NCBI Taxonomy" id="1314777"/>
    <lineage>
        <taxon>Eukaryota</taxon>
        <taxon>Fungi</taxon>
        <taxon>Dikarya</taxon>
        <taxon>Basidiomycota</taxon>
        <taxon>Agaricomycotina</taxon>
        <taxon>Agaricomycetes</taxon>
        <taxon>Sistotremastrales</taxon>
        <taxon>Sistotremastraceae</taxon>
        <taxon>Sertulicium</taxon>
        <taxon>Sertulicium niveocremeum</taxon>
    </lineage>
</organism>
<dbReference type="AlphaFoldDB" id="A0A164MYT7"/>
<dbReference type="SUPFAM" id="SSF141130">
    <property type="entry name" value="Acetamidase/Formamidase-like"/>
    <property type="match status" value="1"/>
</dbReference>
<sequence>MCDDRLSRHAAIERRLRVWRSGNPGNLEMGLNICTALHYNDDVRDINLHFVHNLIEPVAVKGAEPGDCLVVKIPWAYTGIFELNNGGGLFAKEFQSRAGKAIWDCEGIYATSRQIPGVRFAGVSHPGLISSTELLAQWNKCEGELIAEHPCAVPAVAFPPDPQGAYLGGDVSYEIREKFAREGMGTIPGREHDGNCGSRCYFPVFVEGANLSLSYYGAIEMAGIITFKCSIIKNGIEKLALRQPIFPPSPIDPLYSPKLIFEDGHGKQNNMVATVAYKQAVLNAIGYLQKLACRQAYLILSATTIESQVGAVTQSSYVAPPSVPTLTDSLNPCVTLALPLGALDHDILPKSEGLEKRNFGQCAIRSNGFL</sequence>
<evidence type="ECO:0000313" key="2">
    <source>
        <dbReference type="Proteomes" id="UP000076722"/>
    </source>
</evidence>
<gene>
    <name evidence="1" type="ORF">SISNIDRAFT_476327</name>
</gene>
<dbReference type="PANTHER" id="PTHR31891:SF1">
    <property type="entry name" value="FORMAMIDASE C869.04-RELATED"/>
    <property type="match status" value="1"/>
</dbReference>
<dbReference type="GO" id="GO:0016811">
    <property type="term" value="F:hydrolase activity, acting on carbon-nitrogen (but not peptide) bonds, in linear amides"/>
    <property type="evidence" value="ECO:0007669"/>
    <property type="project" value="InterPro"/>
</dbReference>
<dbReference type="PANTHER" id="PTHR31891">
    <property type="entry name" value="FORMAMIDASE C869.04-RELATED"/>
    <property type="match status" value="1"/>
</dbReference>
<protein>
    <submittedName>
        <fullName evidence="1">Acetamidase/Formamidase</fullName>
    </submittedName>
</protein>
<evidence type="ECO:0000313" key="1">
    <source>
        <dbReference type="EMBL" id="KZS87185.1"/>
    </source>
</evidence>
<dbReference type="InterPro" id="IPR004304">
    <property type="entry name" value="FmdA_AmdA"/>
</dbReference>
<accession>A0A164MYT7</accession>
<dbReference type="Proteomes" id="UP000076722">
    <property type="component" value="Unassembled WGS sequence"/>
</dbReference>
<proteinExistence type="predicted"/>